<dbReference type="EMBL" id="JAFNEN010005685">
    <property type="protein sequence ID" value="KAG8163802.1"/>
    <property type="molecule type" value="Genomic_DNA"/>
</dbReference>
<gene>
    <name evidence="1" type="ORF">JTE90_025701</name>
</gene>
<reference evidence="1 2" key="1">
    <citation type="journal article" date="2022" name="Nat. Ecol. Evol.">
        <title>A masculinizing supergene underlies an exaggerated male reproductive morph in a spider.</title>
        <authorList>
            <person name="Hendrickx F."/>
            <person name="De Corte Z."/>
            <person name="Sonet G."/>
            <person name="Van Belleghem S.M."/>
            <person name="Kostlbacher S."/>
            <person name="Vangestel C."/>
        </authorList>
    </citation>
    <scope>NUCLEOTIDE SEQUENCE [LARGE SCALE GENOMIC DNA]</scope>
    <source>
        <strain evidence="1">W744_W776</strain>
    </source>
</reference>
<comment type="caution">
    <text evidence="1">The sequence shown here is derived from an EMBL/GenBank/DDBJ whole genome shotgun (WGS) entry which is preliminary data.</text>
</comment>
<evidence type="ECO:0000313" key="1">
    <source>
        <dbReference type="EMBL" id="KAG8163802.1"/>
    </source>
</evidence>
<dbReference type="AlphaFoldDB" id="A0AAV6TER1"/>
<evidence type="ECO:0000313" key="2">
    <source>
        <dbReference type="Proteomes" id="UP000827092"/>
    </source>
</evidence>
<accession>A0AAV6TER1</accession>
<organism evidence="1 2">
    <name type="scientific">Oedothorax gibbosus</name>
    <dbReference type="NCBI Taxonomy" id="931172"/>
    <lineage>
        <taxon>Eukaryota</taxon>
        <taxon>Metazoa</taxon>
        <taxon>Ecdysozoa</taxon>
        <taxon>Arthropoda</taxon>
        <taxon>Chelicerata</taxon>
        <taxon>Arachnida</taxon>
        <taxon>Araneae</taxon>
        <taxon>Araneomorphae</taxon>
        <taxon>Entelegynae</taxon>
        <taxon>Araneoidea</taxon>
        <taxon>Linyphiidae</taxon>
        <taxon>Erigoninae</taxon>
        <taxon>Oedothorax</taxon>
    </lineage>
</organism>
<protein>
    <submittedName>
        <fullName evidence="1">Uncharacterized protein</fullName>
    </submittedName>
</protein>
<name>A0AAV6TER1_9ARAC</name>
<proteinExistence type="predicted"/>
<dbReference type="Proteomes" id="UP000827092">
    <property type="component" value="Unassembled WGS sequence"/>
</dbReference>
<keyword evidence="2" id="KW-1185">Reference proteome</keyword>
<sequence length="108" mass="11939">MVTRVPRRASGTETAWEKRAKARLILIFSQNTDAKQGLSIILTLRVGGKRSCQKSYQGYWLVAASVIATLLFDPSPPPPCMSALPIIATQNSPKRWIVHPLIGNVKRV</sequence>